<organism evidence="2 3">
    <name type="scientific">Pseudomonas weihenstephanensis</name>
    <dbReference type="NCBI Taxonomy" id="1608994"/>
    <lineage>
        <taxon>Bacteria</taxon>
        <taxon>Pseudomonadati</taxon>
        <taxon>Pseudomonadota</taxon>
        <taxon>Gammaproteobacteria</taxon>
        <taxon>Pseudomonadales</taxon>
        <taxon>Pseudomonadaceae</taxon>
        <taxon>Pseudomonas</taxon>
    </lineage>
</organism>
<dbReference type="AlphaFoldDB" id="A0A0J6IDF1"/>
<feature type="transmembrane region" description="Helical" evidence="1">
    <location>
        <begin position="33"/>
        <end position="53"/>
    </location>
</feature>
<name>A0A0J6IDF1_9PSED</name>
<dbReference type="PATRIC" id="fig|1608994.3.peg.4026"/>
<dbReference type="Proteomes" id="UP000036325">
    <property type="component" value="Unassembled WGS sequence"/>
</dbReference>
<dbReference type="OrthoDB" id="5393896at2"/>
<keyword evidence="1" id="KW-1133">Transmembrane helix</keyword>
<dbReference type="Gene3D" id="1.25.10.10">
    <property type="entry name" value="Leucine-rich Repeat Variant"/>
    <property type="match status" value="1"/>
</dbReference>
<keyword evidence="1" id="KW-0472">Membrane</keyword>
<reference evidence="2 3" key="1">
    <citation type="submission" date="2015-02" db="EMBL/GenBank/DDBJ databases">
        <title>Pseudomonas helleri sp. nov. and Pseudomonas weihenstephanensis sp. nov., isolated from raw cows milk.</title>
        <authorList>
            <person name="von Neubeck M."/>
            <person name="Huptas C."/>
            <person name="Wenning M."/>
            <person name="Scherer S."/>
        </authorList>
    </citation>
    <scope>NUCLEOTIDE SEQUENCE [LARGE SCALE GENOMIC DNA]</scope>
    <source>
        <strain evidence="2 3">DSM 29166</strain>
    </source>
</reference>
<keyword evidence="1" id="KW-0812">Transmembrane</keyword>
<comment type="caution">
    <text evidence="2">The sequence shown here is derived from an EMBL/GenBank/DDBJ whole genome shotgun (WGS) entry which is preliminary data.</text>
</comment>
<dbReference type="SUPFAM" id="SSF48371">
    <property type="entry name" value="ARM repeat"/>
    <property type="match status" value="1"/>
</dbReference>
<gene>
    <name evidence="2" type="ORF">TU86_16725</name>
</gene>
<dbReference type="RefSeq" id="WP_048365432.1">
    <property type="nucleotide sequence ID" value="NZ_JYLF01000007.1"/>
</dbReference>
<evidence type="ECO:0000313" key="3">
    <source>
        <dbReference type="Proteomes" id="UP000036325"/>
    </source>
</evidence>
<dbReference type="InterPro" id="IPR016024">
    <property type="entry name" value="ARM-type_fold"/>
</dbReference>
<feature type="transmembrane region" description="Helical" evidence="1">
    <location>
        <begin position="65"/>
        <end position="93"/>
    </location>
</feature>
<sequence>MISKWLFSLGVILEASGWSSLWLDLPAGQAFALYTLVHATASGLLCAGVWMLLPARYRSPLPWSPLFLFSLVFFIPVIGALGVACVIFPALYLPRPRDQQAWQALGIPKLPFRSQPLHSPIFRDGGLQDVLRHAPDPDLRLSALLTTRRMPGKEAIPMLKLALADPSDDVRLLAYSMLDKQENDINQRIQADLKQLAGAKPPATGALHATLARWYWELAYLGLAQGSVLEHVLRQACEHAEQGLREGEGGELHLLAGRIALEMDLLTPAQAHLDAAEKAGIDATLLIPFHAEIAFRAGHYHQIPPLLAALPADVLRRPPFADLARCWL</sequence>
<evidence type="ECO:0000313" key="2">
    <source>
        <dbReference type="EMBL" id="KMN12655.1"/>
    </source>
</evidence>
<dbReference type="InterPro" id="IPR011989">
    <property type="entry name" value="ARM-like"/>
</dbReference>
<dbReference type="EMBL" id="JYLF01000007">
    <property type="protein sequence ID" value="KMN12655.1"/>
    <property type="molecule type" value="Genomic_DNA"/>
</dbReference>
<protein>
    <submittedName>
        <fullName evidence="2">Transporter</fullName>
    </submittedName>
</protein>
<accession>A0A0J6IDF1</accession>
<proteinExistence type="predicted"/>
<evidence type="ECO:0000256" key="1">
    <source>
        <dbReference type="SAM" id="Phobius"/>
    </source>
</evidence>
<dbReference type="STRING" id="1608994.TU86_16725"/>